<evidence type="ECO:0000256" key="4">
    <source>
        <dbReference type="ARBA" id="ARBA00066388"/>
    </source>
</evidence>
<dbReference type="EC" id="7.6.2.9" evidence="4"/>
<dbReference type="PANTHER" id="PTHR42781:SF9">
    <property type="entry name" value="AMINO ACID ABC TRANSPORTER, ATP-BINDING PROTEIN-RELATED"/>
    <property type="match status" value="1"/>
</dbReference>
<dbReference type="AlphaFoldDB" id="G9ZRM0"/>
<dbReference type="GO" id="GO:0015418">
    <property type="term" value="F:ABC-type quaternary ammonium compound transporting activity"/>
    <property type="evidence" value="ECO:0007669"/>
    <property type="project" value="UniProtKB-EC"/>
</dbReference>
<name>G9ZRM0_9LACO</name>
<dbReference type="RefSeq" id="WP_008214242.1">
    <property type="nucleotide sequence ID" value="NZ_JH415053.1"/>
</dbReference>
<organism evidence="6 7">
    <name type="scientific">Lentilactobacillus parafarraginis F0439</name>
    <dbReference type="NCBI Taxonomy" id="797515"/>
    <lineage>
        <taxon>Bacteria</taxon>
        <taxon>Bacillati</taxon>
        <taxon>Bacillota</taxon>
        <taxon>Bacilli</taxon>
        <taxon>Lactobacillales</taxon>
        <taxon>Lactobacillaceae</taxon>
        <taxon>Lentilactobacillus</taxon>
    </lineage>
</organism>
<dbReference type="STRING" id="797515.HMPREF9103_02381"/>
<dbReference type="InterPro" id="IPR017871">
    <property type="entry name" value="ABC_transporter-like_CS"/>
</dbReference>
<evidence type="ECO:0000259" key="5">
    <source>
        <dbReference type="PROSITE" id="PS50893"/>
    </source>
</evidence>
<dbReference type="InterPro" id="IPR003593">
    <property type="entry name" value="AAA+_ATPase"/>
</dbReference>
<dbReference type="InterPro" id="IPR050093">
    <property type="entry name" value="ABC_SmlMolc_Importer"/>
</dbReference>
<dbReference type="Pfam" id="PF00005">
    <property type="entry name" value="ABC_tran"/>
    <property type="match status" value="1"/>
</dbReference>
<dbReference type="HOGENOM" id="CLU_000604_1_1_9"/>
<dbReference type="EMBL" id="AGEY01000182">
    <property type="protein sequence ID" value="EHL96473.1"/>
    <property type="molecule type" value="Genomic_DNA"/>
</dbReference>
<dbReference type="InterPro" id="IPR027417">
    <property type="entry name" value="P-loop_NTPase"/>
</dbReference>
<evidence type="ECO:0000256" key="3">
    <source>
        <dbReference type="ARBA" id="ARBA00022840"/>
    </source>
</evidence>
<gene>
    <name evidence="6" type="ORF">HMPREF9103_02381</name>
</gene>
<dbReference type="SMART" id="SM00382">
    <property type="entry name" value="AAA"/>
    <property type="match status" value="1"/>
</dbReference>
<keyword evidence="7" id="KW-1185">Reference proteome</keyword>
<dbReference type="PROSITE" id="PS00211">
    <property type="entry name" value="ABC_TRANSPORTER_1"/>
    <property type="match status" value="1"/>
</dbReference>
<dbReference type="Gene3D" id="3.40.50.300">
    <property type="entry name" value="P-loop containing nucleotide triphosphate hydrolases"/>
    <property type="match status" value="1"/>
</dbReference>
<dbReference type="eggNOG" id="COG3842">
    <property type="taxonomic scope" value="Bacteria"/>
</dbReference>
<keyword evidence="3 6" id="KW-0067">ATP-binding</keyword>
<dbReference type="SUPFAM" id="SSF52540">
    <property type="entry name" value="P-loop containing nucleoside triphosphate hydrolases"/>
    <property type="match status" value="1"/>
</dbReference>
<protein>
    <recommendedName>
        <fullName evidence="4">ABC-type quaternary amine transporter</fullName>
        <ecNumber evidence="4">7.6.2.9</ecNumber>
    </recommendedName>
</protein>
<feature type="domain" description="ABC transporter" evidence="5">
    <location>
        <begin position="6"/>
        <end position="236"/>
    </location>
</feature>
<dbReference type="GO" id="GO:0005524">
    <property type="term" value="F:ATP binding"/>
    <property type="evidence" value="ECO:0007669"/>
    <property type="project" value="UniProtKB-KW"/>
</dbReference>
<evidence type="ECO:0000256" key="2">
    <source>
        <dbReference type="ARBA" id="ARBA00022741"/>
    </source>
</evidence>
<dbReference type="PROSITE" id="PS50893">
    <property type="entry name" value="ABC_TRANSPORTER_2"/>
    <property type="match status" value="1"/>
</dbReference>
<dbReference type="PATRIC" id="fig|797515.3.peg.2151"/>
<evidence type="ECO:0000256" key="1">
    <source>
        <dbReference type="ARBA" id="ARBA00022448"/>
    </source>
</evidence>
<dbReference type="PANTHER" id="PTHR42781">
    <property type="entry name" value="SPERMIDINE/PUTRESCINE IMPORT ATP-BINDING PROTEIN POTA"/>
    <property type="match status" value="1"/>
</dbReference>
<dbReference type="Proteomes" id="UP000004625">
    <property type="component" value="Unassembled WGS sequence"/>
</dbReference>
<evidence type="ECO:0000313" key="6">
    <source>
        <dbReference type="EMBL" id="EHL96473.1"/>
    </source>
</evidence>
<dbReference type="InterPro" id="IPR003439">
    <property type="entry name" value="ABC_transporter-like_ATP-bd"/>
</dbReference>
<sequence>MTEQFLQVTNLRITLSGNSVIDDMTFGIKKNTLTTFLGPSGSGKTTVLRAIAGLNQNMTGTITLDGEQIQTTPVNQRHIGMIFQSYALFPNMSVFDNVAYGLRVRKESASTIDQKVNSMLTTVGLTEKKDSFPANLSGGQKQRVAIARAMVLEPKLLLLDEPLSALDAKIRVELRSQIRQYQQKLGITMLFVTHDQSEAMTISDDIIVMDQGKVQQQGSPMTIYTSPKNQFIAKFIGDHNVLNGDTLSQLGFTHIKGTVVTPTADYIIRPELFTVTKVNNDQIAIQGQLLSLTILGDRVRYQFETAHHVLLKVETLNRATLLPLNKPVTLYLDGNALEKVGD</sequence>
<accession>G9ZRM0</accession>
<dbReference type="GO" id="GO:0016887">
    <property type="term" value="F:ATP hydrolysis activity"/>
    <property type="evidence" value="ECO:0007669"/>
    <property type="project" value="InterPro"/>
</dbReference>
<keyword evidence="2" id="KW-0547">Nucleotide-binding</keyword>
<proteinExistence type="predicted"/>
<evidence type="ECO:0000313" key="7">
    <source>
        <dbReference type="Proteomes" id="UP000004625"/>
    </source>
</evidence>
<dbReference type="Gene3D" id="2.40.50.100">
    <property type="match status" value="1"/>
</dbReference>
<dbReference type="FunFam" id="3.40.50.300:FF:000425">
    <property type="entry name" value="Probable ABC transporter, ATP-binding subunit"/>
    <property type="match status" value="1"/>
</dbReference>
<comment type="caution">
    <text evidence="6">The sequence shown here is derived from an EMBL/GenBank/DDBJ whole genome shotgun (WGS) entry which is preliminary data.</text>
</comment>
<reference evidence="6 7" key="1">
    <citation type="submission" date="2011-09" db="EMBL/GenBank/DDBJ databases">
        <authorList>
            <person name="Weinstock G."/>
            <person name="Sodergren E."/>
            <person name="Clifton S."/>
            <person name="Fulton L."/>
            <person name="Fulton B."/>
            <person name="Courtney L."/>
            <person name="Fronick C."/>
            <person name="Harrison M."/>
            <person name="Strong C."/>
            <person name="Farmer C."/>
            <person name="Delahaunty K."/>
            <person name="Markovic C."/>
            <person name="Hall O."/>
            <person name="Minx P."/>
            <person name="Tomlinson C."/>
            <person name="Mitreva M."/>
            <person name="Hou S."/>
            <person name="Chen J."/>
            <person name="Wollam A."/>
            <person name="Pepin K.H."/>
            <person name="Johnson M."/>
            <person name="Bhonagiri V."/>
            <person name="Zhang X."/>
            <person name="Suruliraj S."/>
            <person name="Warren W."/>
            <person name="Chinwalla A."/>
            <person name="Mardis E.R."/>
            <person name="Wilson R.K."/>
        </authorList>
    </citation>
    <scope>NUCLEOTIDE SEQUENCE [LARGE SCALE GENOMIC DNA]</scope>
    <source>
        <strain evidence="6 7">F0439</strain>
    </source>
</reference>
<keyword evidence="1" id="KW-0813">Transport</keyword>